<proteinExistence type="predicted"/>
<accession>K1QJJ3</accession>
<reference evidence="1" key="1">
    <citation type="journal article" date="2012" name="Nature">
        <title>The oyster genome reveals stress adaptation and complexity of shell formation.</title>
        <authorList>
            <person name="Zhang G."/>
            <person name="Fang X."/>
            <person name="Guo X."/>
            <person name="Li L."/>
            <person name="Luo R."/>
            <person name="Xu F."/>
            <person name="Yang P."/>
            <person name="Zhang L."/>
            <person name="Wang X."/>
            <person name="Qi H."/>
            <person name="Xiong Z."/>
            <person name="Que H."/>
            <person name="Xie Y."/>
            <person name="Holland P.W."/>
            <person name="Paps J."/>
            <person name="Zhu Y."/>
            <person name="Wu F."/>
            <person name="Chen Y."/>
            <person name="Wang J."/>
            <person name="Peng C."/>
            <person name="Meng J."/>
            <person name="Yang L."/>
            <person name="Liu J."/>
            <person name="Wen B."/>
            <person name="Zhang N."/>
            <person name="Huang Z."/>
            <person name="Zhu Q."/>
            <person name="Feng Y."/>
            <person name="Mount A."/>
            <person name="Hedgecock D."/>
            <person name="Xu Z."/>
            <person name="Liu Y."/>
            <person name="Domazet-Loso T."/>
            <person name="Du Y."/>
            <person name="Sun X."/>
            <person name="Zhang S."/>
            <person name="Liu B."/>
            <person name="Cheng P."/>
            <person name="Jiang X."/>
            <person name="Li J."/>
            <person name="Fan D."/>
            <person name="Wang W."/>
            <person name="Fu W."/>
            <person name="Wang T."/>
            <person name="Wang B."/>
            <person name="Zhang J."/>
            <person name="Peng Z."/>
            <person name="Li Y."/>
            <person name="Li N."/>
            <person name="Wang J."/>
            <person name="Chen M."/>
            <person name="He Y."/>
            <person name="Tan F."/>
            <person name="Song X."/>
            <person name="Zheng Q."/>
            <person name="Huang R."/>
            <person name="Yang H."/>
            <person name="Du X."/>
            <person name="Chen L."/>
            <person name="Yang M."/>
            <person name="Gaffney P.M."/>
            <person name="Wang S."/>
            <person name="Luo L."/>
            <person name="She Z."/>
            <person name="Ming Y."/>
            <person name="Huang W."/>
            <person name="Zhang S."/>
            <person name="Huang B."/>
            <person name="Zhang Y."/>
            <person name="Qu T."/>
            <person name="Ni P."/>
            <person name="Miao G."/>
            <person name="Wang J."/>
            <person name="Wang Q."/>
            <person name="Steinberg C.E."/>
            <person name="Wang H."/>
            <person name="Li N."/>
            <person name="Qian L."/>
            <person name="Zhang G."/>
            <person name="Li Y."/>
            <person name="Yang H."/>
            <person name="Liu X."/>
            <person name="Wang J."/>
            <person name="Yin Y."/>
            <person name="Wang J."/>
        </authorList>
    </citation>
    <scope>NUCLEOTIDE SEQUENCE [LARGE SCALE GENOMIC DNA]</scope>
    <source>
        <strain evidence="1">05x7-T-G4-1.051#20</strain>
    </source>
</reference>
<sequence length="211" mass="23186">MLQTSRIWPVVASGLKTLGESDVAGAGHRIPDCALTIIDGVKSVIPVINLGFGENYPLWRFWENQSGVRVLFRGPKGQSHLAPRFRPTVKKPGRIPKPRLRKPTEEEMRNLLPYVSGSSQDSTVPVSLPGPSVAPYPPLRLVPPTTNTLPTQPAPQQSVFSVETGLGQPTWMRVPPSMLGRRIVTTINGKKQVIVFTREDQRNDPADKDGV</sequence>
<dbReference type="AlphaFoldDB" id="K1QJJ3"/>
<dbReference type="HOGENOM" id="CLU_1305937_0_0_1"/>
<organism evidence="1">
    <name type="scientific">Magallana gigas</name>
    <name type="common">Pacific oyster</name>
    <name type="synonym">Crassostrea gigas</name>
    <dbReference type="NCBI Taxonomy" id="29159"/>
    <lineage>
        <taxon>Eukaryota</taxon>
        <taxon>Metazoa</taxon>
        <taxon>Spiralia</taxon>
        <taxon>Lophotrochozoa</taxon>
        <taxon>Mollusca</taxon>
        <taxon>Bivalvia</taxon>
        <taxon>Autobranchia</taxon>
        <taxon>Pteriomorphia</taxon>
        <taxon>Ostreida</taxon>
        <taxon>Ostreoidea</taxon>
        <taxon>Ostreidae</taxon>
        <taxon>Magallana</taxon>
    </lineage>
</organism>
<dbReference type="EMBL" id="JH816631">
    <property type="protein sequence ID" value="EKC33953.1"/>
    <property type="molecule type" value="Genomic_DNA"/>
</dbReference>
<protein>
    <submittedName>
        <fullName evidence="1">Uncharacterized protein</fullName>
    </submittedName>
</protein>
<dbReference type="InParanoid" id="K1QJJ3"/>
<gene>
    <name evidence="1" type="ORF">CGI_10021024</name>
</gene>
<evidence type="ECO:0000313" key="1">
    <source>
        <dbReference type="EMBL" id="EKC33953.1"/>
    </source>
</evidence>
<name>K1QJJ3_MAGGI</name>